<sequence>MLLQPQDRFAGFVVRALLGSGGSSEVYLAEDVARQRTVSLKILGAGESASPAGQARFAHEYDLAARLDHPSIVRVWDHGRFGGRMWLAAEYVDGVAASELAPALHDSRDLAVALRVLGGIAEALDYAHGRGVLHLDVKPANMLVHQHNPTLVKLSDFGSARLLDEPPPRLDGFVIASVPYAAPELLRGGPLLPATDQYALACSAVELLSGRPPFPGSDRFAIAHAQISADPPDISRRQHWIPHAVASILDKSLAKDPRARYDSCTEPMRLIAHAVRDIDPAD</sequence>
<gene>
    <name evidence="8" type="primary">pknF</name>
    <name evidence="8" type="ORF">NRB56_16400</name>
</gene>
<dbReference type="PROSITE" id="PS50011">
    <property type="entry name" value="PROTEIN_KINASE_DOM"/>
    <property type="match status" value="1"/>
</dbReference>
<proteinExistence type="predicted"/>
<evidence type="ECO:0000313" key="8">
    <source>
        <dbReference type="EMBL" id="MQY26080.1"/>
    </source>
</evidence>
<protein>
    <recommendedName>
        <fullName evidence="1">non-specific serine/threonine protein kinase</fullName>
        <ecNumber evidence="1">2.7.11.1</ecNumber>
    </recommendedName>
</protein>
<dbReference type="Gene3D" id="3.30.200.20">
    <property type="entry name" value="Phosphorylase Kinase, domain 1"/>
    <property type="match status" value="1"/>
</dbReference>
<dbReference type="GO" id="GO:0004674">
    <property type="term" value="F:protein serine/threonine kinase activity"/>
    <property type="evidence" value="ECO:0007669"/>
    <property type="project" value="UniProtKB-KW"/>
</dbReference>
<keyword evidence="2" id="KW-0723">Serine/threonine-protein kinase</keyword>
<name>A0A7K0DJU5_9NOCA</name>
<dbReference type="InterPro" id="IPR000719">
    <property type="entry name" value="Prot_kinase_dom"/>
</dbReference>
<evidence type="ECO:0000259" key="7">
    <source>
        <dbReference type="PROSITE" id="PS50011"/>
    </source>
</evidence>
<keyword evidence="6" id="KW-0067">ATP-binding</keyword>
<dbReference type="EMBL" id="WEGI01000003">
    <property type="protein sequence ID" value="MQY26080.1"/>
    <property type="molecule type" value="Genomic_DNA"/>
</dbReference>
<evidence type="ECO:0000256" key="4">
    <source>
        <dbReference type="ARBA" id="ARBA00022741"/>
    </source>
</evidence>
<dbReference type="GO" id="GO:0005524">
    <property type="term" value="F:ATP binding"/>
    <property type="evidence" value="ECO:0007669"/>
    <property type="project" value="UniProtKB-KW"/>
</dbReference>
<evidence type="ECO:0000256" key="3">
    <source>
        <dbReference type="ARBA" id="ARBA00022679"/>
    </source>
</evidence>
<dbReference type="PROSITE" id="PS00108">
    <property type="entry name" value="PROTEIN_KINASE_ST"/>
    <property type="match status" value="1"/>
</dbReference>
<feature type="domain" description="Protein kinase" evidence="7">
    <location>
        <begin position="12"/>
        <end position="276"/>
    </location>
</feature>
<dbReference type="InterPro" id="IPR011009">
    <property type="entry name" value="Kinase-like_dom_sf"/>
</dbReference>
<dbReference type="InterPro" id="IPR008271">
    <property type="entry name" value="Ser/Thr_kinase_AS"/>
</dbReference>
<keyword evidence="4" id="KW-0547">Nucleotide-binding</keyword>
<dbReference type="RefSeq" id="WP_153339973.1">
    <property type="nucleotide sequence ID" value="NZ_WEGI01000003.1"/>
</dbReference>
<dbReference type="PANTHER" id="PTHR43289:SF6">
    <property type="entry name" value="SERINE_THREONINE-PROTEIN KINASE NEKL-3"/>
    <property type="match status" value="1"/>
</dbReference>
<dbReference type="Proteomes" id="UP000431401">
    <property type="component" value="Unassembled WGS sequence"/>
</dbReference>
<dbReference type="CDD" id="cd14014">
    <property type="entry name" value="STKc_PknB_like"/>
    <property type="match status" value="1"/>
</dbReference>
<keyword evidence="3 8" id="KW-0808">Transferase</keyword>
<evidence type="ECO:0000313" key="9">
    <source>
        <dbReference type="Proteomes" id="UP000431401"/>
    </source>
</evidence>
<evidence type="ECO:0000256" key="5">
    <source>
        <dbReference type="ARBA" id="ARBA00022777"/>
    </source>
</evidence>
<keyword evidence="9" id="KW-1185">Reference proteome</keyword>
<accession>A0A7K0DJU5</accession>
<dbReference type="Pfam" id="PF00069">
    <property type="entry name" value="Pkinase"/>
    <property type="match status" value="1"/>
</dbReference>
<dbReference type="PANTHER" id="PTHR43289">
    <property type="entry name" value="MITOGEN-ACTIVATED PROTEIN KINASE KINASE KINASE 20-RELATED"/>
    <property type="match status" value="1"/>
</dbReference>
<dbReference type="AlphaFoldDB" id="A0A7K0DJU5"/>
<dbReference type="Gene3D" id="1.10.510.10">
    <property type="entry name" value="Transferase(Phosphotransferase) domain 1"/>
    <property type="match status" value="1"/>
</dbReference>
<reference evidence="8 9" key="1">
    <citation type="submission" date="2019-10" db="EMBL/GenBank/DDBJ databases">
        <title>Nocardia macrotermitis sp. nov. and Nocardia aurantia sp. nov., isolated from the gut of fungus growing-termite Macrotermes natalensis.</title>
        <authorList>
            <person name="Benndorf R."/>
            <person name="Schwitalla J."/>
            <person name="Martin K."/>
            <person name="De Beer W."/>
            <person name="Kaster A.-K."/>
            <person name="Vollmers J."/>
            <person name="Poulsen M."/>
            <person name="Beemelmanns C."/>
        </authorList>
    </citation>
    <scope>NUCLEOTIDE SEQUENCE [LARGE SCALE GENOMIC DNA]</scope>
    <source>
        <strain evidence="8 9">RB56</strain>
    </source>
</reference>
<dbReference type="EC" id="2.7.11.1" evidence="1"/>
<dbReference type="OrthoDB" id="9762169at2"/>
<dbReference type="SMART" id="SM00220">
    <property type="entry name" value="S_TKc"/>
    <property type="match status" value="1"/>
</dbReference>
<keyword evidence="5 8" id="KW-0418">Kinase</keyword>
<dbReference type="SUPFAM" id="SSF56112">
    <property type="entry name" value="Protein kinase-like (PK-like)"/>
    <property type="match status" value="1"/>
</dbReference>
<organism evidence="8 9">
    <name type="scientific">Nocardia aurantia</name>
    <dbReference type="NCBI Taxonomy" id="2585199"/>
    <lineage>
        <taxon>Bacteria</taxon>
        <taxon>Bacillati</taxon>
        <taxon>Actinomycetota</taxon>
        <taxon>Actinomycetes</taxon>
        <taxon>Mycobacteriales</taxon>
        <taxon>Nocardiaceae</taxon>
        <taxon>Nocardia</taxon>
    </lineage>
</organism>
<evidence type="ECO:0000256" key="6">
    <source>
        <dbReference type="ARBA" id="ARBA00022840"/>
    </source>
</evidence>
<evidence type="ECO:0000256" key="2">
    <source>
        <dbReference type="ARBA" id="ARBA00022527"/>
    </source>
</evidence>
<evidence type="ECO:0000256" key="1">
    <source>
        <dbReference type="ARBA" id="ARBA00012513"/>
    </source>
</evidence>
<comment type="caution">
    <text evidence="8">The sequence shown here is derived from an EMBL/GenBank/DDBJ whole genome shotgun (WGS) entry which is preliminary data.</text>
</comment>